<sequence>LVPSEIIARGPKAQNAYENALKTGKVNVYRARIMLIGQDRSGKTSLKKSFLGLPFDPDEDSTDGIEVDPSKFEVHIDQVKNWKRTDEKLGVSQFASKLAKMAARSIQKDEDEKEEGEENNYEENNIDEDDEDKDKEEEEAKVDRVLHTNKQTEMGQGTSGKDKKDAKTGIPTELNIDPTLPPKEFTDHLVQLLKGLNLQSDATSIEHDITLDLWDFAGQHLYYASYPVFLSTRAVYMLVYDLSKGLKETAQPCFRQGTLKLHLTNPNKETNMEHLLSWLVSISNMHLLQQPEVNEGENLPYVRPPVFIVGTHADKPHQDVKEIELQIQRKIVGKDFDCHVIRPFFSVDNTQGSSDEGVIELQKRLIEVLGQEPYMGEERPVRWFNFEKVVQILVSKGVHYLDLEELQEIVQKVCFIEEEDEAGTMLDFYHDLGMIVRHRNTIVLQAQWLIEVFKQLITIRSFNDMDPKHSKLWKEMEATGALKMELVDYVFSKFCEEDSVKEDILNMMEQFGLIVKFAPSPKDKMYFVPCQLKTPPGRICKVEPSPSDPCPLYLRFLAGFVPRGLFCQLMSQLTRWCSESGFEQKPHFFDGASRFFIEKEPFHQLILLCKKRVIKIILKKQKKQDYLEANKAPIPESNDVAVAVREFLEEAMQSLIRGLPCWNNLAYDFSIACPECMQEREECSDHGQVCCTHEDCLCLLSILKGGTPSQCQNSLETPTLPGLRKWFSFKGNYI</sequence>
<reference evidence="2 3" key="1">
    <citation type="submission" date="2022-05" db="EMBL/GenBank/DDBJ databases">
        <authorList>
            <consortium name="Genoscope - CEA"/>
            <person name="William W."/>
        </authorList>
    </citation>
    <scope>NUCLEOTIDE SEQUENCE [LARGE SCALE GENOMIC DNA]</scope>
</reference>
<proteinExistence type="predicted"/>
<dbReference type="InterPro" id="IPR027417">
    <property type="entry name" value="P-loop_NTPase"/>
</dbReference>
<keyword evidence="3" id="KW-1185">Reference proteome</keyword>
<evidence type="ECO:0000313" key="3">
    <source>
        <dbReference type="Proteomes" id="UP001159427"/>
    </source>
</evidence>
<comment type="caution">
    <text evidence="2">The sequence shown here is derived from an EMBL/GenBank/DDBJ whole genome shotgun (WGS) entry which is preliminary data.</text>
</comment>
<dbReference type="Gene3D" id="3.40.50.300">
    <property type="entry name" value="P-loop containing nucleotide triphosphate hydrolases"/>
    <property type="match status" value="2"/>
</dbReference>
<organism evidence="2 3">
    <name type="scientific">Porites evermanni</name>
    <dbReference type="NCBI Taxonomy" id="104178"/>
    <lineage>
        <taxon>Eukaryota</taxon>
        <taxon>Metazoa</taxon>
        <taxon>Cnidaria</taxon>
        <taxon>Anthozoa</taxon>
        <taxon>Hexacorallia</taxon>
        <taxon>Scleractinia</taxon>
        <taxon>Fungiina</taxon>
        <taxon>Poritidae</taxon>
        <taxon>Porites</taxon>
    </lineage>
</organism>
<protein>
    <recommendedName>
        <fullName evidence="4">C-terminal of Roc (COR) domain-containing protein</fullName>
    </recommendedName>
</protein>
<dbReference type="SUPFAM" id="SSF52540">
    <property type="entry name" value="P-loop containing nucleoside triphosphate hydrolases"/>
    <property type="match status" value="1"/>
</dbReference>
<dbReference type="Gene3D" id="1.10.10.10">
    <property type="entry name" value="Winged helix-like DNA-binding domain superfamily/Winged helix DNA-binding domain"/>
    <property type="match status" value="1"/>
</dbReference>
<feature type="region of interest" description="Disordered" evidence="1">
    <location>
        <begin position="103"/>
        <end position="181"/>
    </location>
</feature>
<dbReference type="Gene3D" id="3.30.70.1390">
    <property type="entry name" value="ROC domain from the Parkinson's disease-associated leucine-rich repeat kinase 2"/>
    <property type="match status" value="1"/>
</dbReference>
<evidence type="ECO:0000256" key="1">
    <source>
        <dbReference type="SAM" id="MobiDB-lite"/>
    </source>
</evidence>
<feature type="non-terminal residue" evidence="2">
    <location>
        <position position="1"/>
    </location>
</feature>
<evidence type="ECO:0000313" key="2">
    <source>
        <dbReference type="EMBL" id="CAH3015359.1"/>
    </source>
</evidence>
<accession>A0ABN8LE43</accession>
<gene>
    <name evidence="2" type="ORF">PEVE_00015534</name>
</gene>
<dbReference type="PANTHER" id="PTHR47508">
    <property type="entry name" value="SAM DOMAIN-CONTAINING PROTEIN-RELATED"/>
    <property type="match status" value="1"/>
</dbReference>
<dbReference type="Proteomes" id="UP001159427">
    <property type="component" value="Unassembled WGS sequence"/>
</dbReference>
<feature type="compositionally biased region" description="Acidic residues" evidence="1">
    <location>
        <begin position="109"/>
        <end position="140"/>
    </location>
</feature>
<feature type="non-terminal residue" evidence="2">
    <location>
        <position position="734"/>
    </location>
</feature>
<dbReference type="Pfam" id="PF08477">
    <property type="entry name" value="Roc"/>
    <property type="match status" value="1"/>
</dbReference>
<evidence type="ECO:0008006" key="4">
    <source>
        <dbReference type="Google" id="ProtNLM"/>
    </source>
</evidence>
<dbReference type="EMBL" id="CALNXI010000022">
    <property type="protein sequence ID" value="CAH3015359.1"/>
    <property type="molecule type" value="Genomic_DNA"/>
</dbReference>
<dbReference type="PANTHER" id="PTHR47508:SF1">
    <property type="entry name" value="NON-SPECIFIC SERINE_THREONINE PROTEIN KINASE"/>
    <property type="match status" value="1"/>
</dbReference>
<dbReference type="InterPro" id="IPR036388">
    <property type="entry name" value="WH-like_DNA-bd_sf"/>
</dbReference>
<name>A0ABN8LE43_9CNID</name>